<sequence>MKEFWVSSGHHLTRRTPEGALAVTDELLLAYLARPEILPPEEACDAERALHAALTGAPRRPVSPGEIAALADPDARENWEFFVSFRDRLVAAGTVEAAYAGIVRDGAVVPPLFLSQMVHLVLRNALDGCADPYTLRAAELFFRPQKVSTYEGATLLADLELIEEFEGRNAASGPVSPLVGMLGKSAADELDVLDDGNAWTYWSRSDAHTMALPLGSAPKARDGLARAIEAFVSHMHGVSCTVTPMERIEDEAWRWFVGLDADATAIGNRLWRGEPVGYDDQSRVLCLLRLDLAKDAPVEPRVRNAPIWLILAMSPEKVVRMKPQNLVTGLPLARRT</sequence>
<proteinExistence type="predicted"/>
<evidence type="ECO:0000313" key="1">
    <source>
        <dbReference type="EMBL" id="GGK45207.1"/>
    </source>
</evidence>
<dbReference type="EMBL" id="BMMF01000011">
    <property type="protein sequence ID" value="GGK45207.1"/>
    <property type="molecule type" value="Genomic_DNA"/>
</dbReference>
<dbReference type="Proteomes" id="UP000600449">
    <property type="component" value="Unassembled WGS sequence"/>
</dbReference>
<accession>A0A917QD82</accession>
<reference evidence="1 2" key="1">
    <citation type="journal article" date="2014" name="Int. J. Syst. Evol. Microbiol.">
        <title>Complete genome sequence of Corynebacterium casei LMG S-19264T (=DSM 44701T), isolated from a smear-ripened cheese.</title>
        <authorList>
            <consortium name="US DOE Joint Genome Institute (JGI-PGF)"/>
            <person name="Walter F."/>
            <person name="Albersmeier A."/>
            <person name="Kalinowski J."/>
            <person name="Ruckert C."/>
        </authorList>
    </citation>
    <scope>NUCLEOTIDE SEQUENCE [LARGE SCALE GENOMIC DNA]</scope>
    <source>
        <strain evidence="1 2">CGMCC 1.9161</strain>
    </source>
</reference>
<dbReference type="AlphaFoldDB" id="A0A917QD82"/>
<organism evidence="1 2">
    <name type="scientific">Salinarimonas ramus</name>
    <dbReference type="NCBI Taxonomy" id="690164"/>
    <lineage>
        <taxon>Bacteria</taxon>
        <taxon>Pseudomonadati</taxon>
        <taxon>Pseudomonadota</taxon>
        <taxon>Alphaproteobacteria</taxon>
        <taxon>Hyphomicrobiales</taxon>
        <taxon>Salinarimonadaceae</taxon>
        <taxon>Salinarimonas</taxon>
    </lineage>
</organism>
<gene>
    <name evidence="1" type="ORF">GCM10011322_35470</name>
</gene>
<evidence type="ECO:0000313" key="2">
    <source>
        <dbReference type="Proteomes" id="UP000600449"/>
    </source>
</evidence>
<comment type="caution">
    <text evidence="1">The sequence shown here is derived from an EMBL/GenBank/DDBJ whole genome shotgun (WGS) entry which is preliminary data.</text>
</comment>
<dbReference type="Pfam" id="PF19879">
    <property type="entry name" value="DUF6352"/>
    <property type="match status" value="1"/>
</dbReference>
<dbReference type="InterPro" id="IPR045932">
    <property type="entry name" value="DUF6352"/>
</dbReference>
<protein>
    <submittedName>
        <fullName evidence="1">Uncharacterized protein</fullName>
    </submittedName>
</protein>
<dbReference type="RefSeq" id="WP_188914595.1">
    <property type="nucleotide sequence ID" value="NZ_BMMF01000011.1"/>
</dbReference>
<keyword evidence="2" id="KW-1185">Reference proteome</keyword>
<name>A0A917QD82_9HYPH</name>